<accession>A0AA88Y6W3</accession>
<reference evidence="1" key="1">
    <citation type="submission" date="2019-08" db="EMBL/GenBank/DDBJ databases">
        <title>The improved chromosome-level genome for the pearl oyster Pinctada fucata martensii using PacBio sequencing and Hi-C.</title>
        <authorList>
            <person name="Zheng Z."/>
        </authorList>
    </citation>
    <scope>NUCLEOTIDE SEQUENCE</scope>
    <source>
        <strain evidence="1">ZZ-2019</strain>
        <tissue evidence="1">Adductor muscle</tissue>
    </source>
</reference>
<dbReference type="GO" id="GO:0008582">
    <property type="term" value="P:regulation of synaptic assembly at neuromuscular junction"/>
    <property type="evidence" value="ECO:0007669"/>
    <property type="project" value="TreeGrafter"/>
</dbReference>
<evidence type="ECO:0000313" key="1">
    <source>
        <dbReference type="EMBL" id="KAK3099746.1"/>
    </source>
</evidence>
<dbReference type="Proteomes" id="UP001186944">
    <property type="component" value="Unassembled WGS sequence"/>
</dbReference>
<organism evidence="1 2">
    <name type="scientific">Pinctada imbricata</name>
    <name type="common">Atlantic pearl-oyster</name>
    <name type="synonym">Pinctada martensii</name>
    <dbReference type="NCBI Taxonomy" id="66713"/>
    <lineage>
        <taxon>Eukaryota</taxon>
        <taxon>Metazoa</taxon>
        <taxon>Spiralia</taxon>
        <taxon>Lophotrochozoa</taxon>
        <taxon>Mollusca</taxon>
        <taxon>Bivalvia</taxon>
        <taxon>Autobranchia</taxon>
        <taxon>Pteriomorphia</taxon>
        <taxon>Pterioida</taxon>
        <taxon>Pterioidea</taxon>
        <taxon>Pteriidae</taxon>
        <taxon>Pinctada</taxon>
    </lineage>
</organism>
<dbReference type="EMBL" id="VSWD01000006">
    <property type="protein sequence ID" value="KAK3099746.1"/>
    <property type="molecule type" value="Genomic_DNA"/>
</dbReference>
<protein>
    <submittedName>
        <fullName evidence="1">Uncharacterized protein</fullName>
    </submittedName>
</protein>
<evidence type="ECO:0000313" key="2">
    <source>
        <dbReference type="Proteomes" id="UP001186944"/>
    </source>
</evidence>
<dbReference type="AlphaFoldDB" id="A0AA88Y6W3"/>
<name>A0AA88Y6W3_PINIB</name>
<dbReference type="GO" id="GO:0061630">
    <property type="term" value="F:ubiquitin protein ligase activity"/>
    <property type="evidence" value="ECO:0007669"/>
    <property type="project" value="TreeGrafter"/>
</dbReference>
<comment type="caution">
    <text evidence="1">The sequence shown here is derived from an EMBL/GenBank/DDBJ whole genome shotgun (WGS) entry which is preliminary data.</text>
</comment>
<dbReference type="GO" id="GO:0007411">
    <property type="term" value="P:axon guidance"/>
    <property type="evidence" value="ECO:0007669"/>
    <property type="project" value="TreeGrafter"/>
</dbReference>
<dbReference type="GO" id="GO:0005634">
    <property type="term" value="C:nucleus"/>
    <property type="evidence" value="ECO:0007669"/>
    <property type="project" value="TreeGrafter"/>
</dbReference>
<dbReference type="PANTHER" id="PTHR45943:SF1">
    <property type="entry name" value="E3 UBIQUITIN-PROTEIN LIGASE MYCBP2"/>
    <property type="match status" value="1"/>
</dbReference>
<dbReference type="PANTHER" id="PTHR45943">
    <property type="entry name" value="E3 UBIQUITIN-PROTEIN LIGASE MYCBP2"/>
    <property type="match status" value="1"/>
</dbReference>
<dbReference type="GO" id="GO:0005886">
    <property type="term" value="C:plasma membrane"/>
    <property type="evidence" value="ECO:0007669"/>
    <property type="project" value="TreeGrafter"/>
</dbReference>
<sequence>MACPEQCPPCPRNCRRSRGTTREKLPQECSICMSDIASLQIIQVEMQNPVLDDLLDPIRELKRDVEQKAITRLQYEGLHKGQPDPKAAAMEKYAYYQCHKCKKAYFGGGEQCQERILDDKYNPADLVCPSCSSQGRIQNCPKHGTEYISFKCRYCCSFAVYYCFGTTHFCRTCHDNPNLLTSMEKHRLPHCPAGPQGKQLPGNICPLQIDHPPTGEEFPLGCGLCQNLNSF</sequence>
<proteinExistence type="predicted"/>
<gene>
    <name evidence="1" type="ORF">FSP39_008967</name>
</gene>
<keyword evidence="2" id="KW-1185">Reference proteome</keyword>